<dbReference type="EMBL" id="JOTP01000011">
    <property type="protein sequence ID" value="KEP26246.1"/>
    <property type="molecule type" value="Genomic_DNA"/>
</dbReference>
<feature type="chain" id="PRO_5001759006" description="Copper amine oxidase" evidence="2">
    <location>
        <begin position="27"/>
        <end position="463"/>
    </location>
</feature>
<proteinExistence type="predicted"/>
<evidence type="ECO:0000313" key="4">
    <source>
        <dbReference type="Proteomes" id="UP000028091"/>
    </source>
</evidence>
<evidence type="ECO:0000256" key="1">
    <source>
        <dbReference type="SAM" id="Phobius"/>
    </source>
</evidence>
<keyword evidence="2" id="KW-0732">Signal</keyword>
<protein>
    <recommendedName>
        <fullName evidence="5">Copper amine oxidase</fullName>
    </recommendedName>
</protein>
<comment type="caution">
    <text evidence="3">The sequence shown here is derived from an EMBL/GenBank/DDBJ whole genome shotgun (WGS) entry which is preliminary data.</text>
</comment>
<feature type="signal peptide" evidence="2">
    <location>
        <begin position="1"/>
        <end position="26"/>
    </location>
</feature>
<organism evidence="3 4">
    <name type="scientific">Bacillus zhangzhouensis</name>
    <dbReference type="NCBI Taxonomy" id="1178540"/>
    <lineage>
        <taxon>Bacteria</taxon>
        <taxon>Bacillati</taxon>
        <taxon>Bacillota</taxon>
        <taxon>Bacilli</taxon>
        <taxon>Bacillales</taxon>
        <taxon>Bacillaceae</taxon>
        <taxon>Bacillus</taxon>
    </lineage>
</organism>
<keyword evidence="1" id="KW-1133">Transmembrane helix</keyword>
<keyword evidence="4" id="KW-1185">Reference proteome</keyword>
<dbReference type="eggNOG" id="ENOG502Z82P">
    <property type="taxonomic scope" value="Bacteria"/>
</dbReference>
<name>A0A081LAH0_9BACI</name>
<sequence>MIMKKAILTIPLSTALLFPAAHIASAHEGHMHGDAKKTSSSQEVSNKATDLRAALDQLFSEHAYLAVITMQKGIDGSKDFDQAAAALNENTNDLSDAIASVYGKKAGKQFKDIWSSHIGYFVDYVQATAKNDEAGKKKAMKQLDQYRLKQADMLDQATDGRLKASELEEGLKMHVNELLRAFDSYTEKDFDTTYETVRKSIHHMFEVGKGVSWAITDQFPGKFDQKSVDTPAADLREDLNYLFSEHLALAVVAMQKGNDGSKDFDQAAAALNENTNDLSDAIASVYGKDAGKQFKTIWSSHIGYLVDYVKADASGDEKAKEKAVKDLDAYRMKQAKFLDQATDGRLKAADLEAGLKTHIDELIKTYTSYHQGEYDQLYPTVREAYGHMFMIGQDVATAIVDQHPELFKSKMPNEMPKTGMGGTAGPLGMSYEAFAGMIASLILAVGAAGAFFFIRRKTSNSKS</sequence>
<reference evidence="3 4" key="1">
    <citation type="submission" date="2012-09" db="EMBL/GenBank/DDBJ databases">
        <title>Genome Sequence of Bacillus sp. DW5-4.</title>
        <authorList>
            <person name="Lai Q."/>
            <person name="Liu Y."/>
            <person name="Shao Z."/>
        </authorList>
    </citation>
    <scope>NUCLEOTIDE SEQUENCE [LARGE SCALE GENOMIC DNA]</scope>
    <source>
        <strain evidence="3 4">DW5-4</strain>
    </source>
</reference>
<dbReference type="RefSeq" id="WP_034321877.1">
    <property type="nucleotide sequence ID" value="NZ_JOTP01000011.1"/>
</dbReference>
<keyword evidence="1" id="KW-0812">Transmembrane</keyword>
<keyword evidence="1" id="KW-0472">Membrane</keyword>
<evidence type="ECO:0008006" key="5">
    <source>
        <dbReference type="Google" id="ProtNLM"/>
    </source>
</evidence>
<feature type="transmembrane region" description="Helical" evidence="1">
    <location>
        <begin position="433"/>
        <end position="454"/>
    </location>
</feature>
<evidence type="ECO:0000256" key="2">
    <source>
        <dbReference type="SAM" id="SignalP"/>
    </source>
</evidence>
<dbReference type="AlphaFoldDB" id="A0A081LAH0"/>
<dbReference type="OrthoDB" id="2657432at2"/>
<dbReference type="Proteomes" id="UP000028091">
    <property type="component" value="Unassembled WGS sequence"/>
</dbReference>
<accession>A0A081LAH0</accession>
<gene>
    <name evidence="3" type="ORF">BA70_03020</name>
</gene>
<evidence type="ECO:0000313" key="3">
    <source>
        <dbReference type="EMBL" id="KEP26246.1"/>
    </source>
</evidence>